<evidence type="ECO:0000259" key="12">
    <source>
        <dbReference type="PROSITE" id="PS50262"/>
    </source>
</evidence>
<dbReference type="Gene3D" id="1.20.1070.10">
    <property type="entry name" value="Rhodopsin 7-helix transmembrane proteins"/>
    <property type="match status" value="1"/>
</dbReference>
<evidence type="ECO:0000256" key="6">
    <source>
        <dbReference type="ARBA" id="ARBA00022725"/>
    </source>
</evidence>
<evidence type="ECO:0000256" key="10">
    <source>
        <dbReference type="ARBA" id="ARBA00023224"/>
    </source>
</evidence>
<evidence type="ECO:0000256" key="1">
    <source>
        <dbReference type="ARBA" id="ARBA00003929"/>
    </source>
</evidence>
<dbReference type="InParanoid" id="D2HI10"/>
<keyword evidence="3" id="KW-1003">Cell membrane</keyword>
<keyword evidence="7 11" id="KW-1133">Transmembrane helix</keyword>
<keyword evidence="8" id="KW-0297">G-protein coupled receptor</keyword>
<dbReference type="SUPFAM" id="SSF81321">
    <property type="entry name" value="Family A G protein-coupled receptor-like"/>
    <property type="match status" value="1"/>
</dbReference>
<evidence type="ECO:0000256" key="11">
    <source>
        <dbReference type="SAM" id="Phobius"/>
    </source>
</evidence>
<gene>
    <name evidence="13" type="ORF">PANDA_010793</name>
</gene>
<dbReference type="GO" id="GO:0004930">
    <property type="term" value="F:G protein-coupled receptor activity"/>
    <property type="evidence" value="ECO:0007669"/>
    <property type="project" value="UniProtKB-KW"/>
</dbReference>
<reference evidence="13" key="1">
    <citation type="journal article" date="2010" name="Nature">
        <title>The sequence and de novo assembly of the giant panda genome.</title>
        <authorList>
            <person name="Li R."/>
            <person name="Fan W."/>
            <person name="Tian G."/>
            <person name="Zhu H."/>
            <person name="He L."/>
            <person name="Cai J."/>
            <person name="Huang Q."/>
            <person name="Cai Q."/>
            <person name="Li B."/>
            <person name="Bai Y."/>
            <person name="Zhang Z."/>
            <person name="Zhang Y."/>
            <person name="Wang W."/>
            <person name="Li J."/>
            <person name="Wei F."/>
            <person name="Li H."/>
            <person name="Jian M."/>
            <person name="Li J."/>
            <person name="Zhang Z."/>
            <person name="Nielsen R."/>
            <person name="Li D."/>
            <person name="Gu W."/>
            <person name="Yang Z."/>
            <person name="Xuan Z."/>
            <person name="Ryder O.A."/>
            <person name="Leung F.C."/>
            <person name="Zhou Y."/>
            <person name="Cao J."/>
            <person name="Sun X."/>
            <person name="Fu Y."/>
            <person name="Fang X."/>
            <person name="Guo X."/>
            <person name="Wang B."/>
            <person name="Hou R."/>
            <person name="Shen F."/>
            <person name="Mu B."/>
            <person name="Ni P."/>
            <person name="Lin R."/>
            <person name="Qian W."/>
            <person name="Wang G."/>
            <person name="Yu C."/>
            <person name="Nie W."/>
            <person name="Wang J."/>
            <person name="Wu Z."/>
            <person name="Liang H."/>
            <person name="Min J."/>
            <person name="Wu Q."/>
            <person name="Cheng S."/>
            <person name="Ruan J."/>
            <person name="Wang M."/>
            <person name="Shi Z."/>
            <person name="Wen M."/>
            <person name="Liu B."/>
            <person name="Ren X."/>
            <person name="Zheng H."/>
            <person name="Dong D."/>
            <person name="Cook K."/>
            <person name="Shan G."/>
            <person name="Zhang H."/>
            <person name="Kosiol C."/>
            <person name="Xie X."/>
            <person name="Lu Z."/>
            <person name="Zheng H."/>
            <person name="Li Y."/>
            <person name="Steiner C.C."/>
            <person name="Lam T.T."/>
            <person name="Lin S."/>
            <person name="Zhang Q."/>
            <person name="Li G."/>
            <person name="Tian J."/>
            <person name="Gong T."/>
            <person name="Liu H."/>
            <person name="Zhang D."/>
            <person name="Fang L."/>
            <person name="Ye C."/>
            <person name="Zhang J."/>
            <person name="Hu W."/>
            <person name="Xu A."/>
            <person name="Ren Y."/>
            <person name="Zhang G."/>
            <person name="Bruford M.W."/>
            <person name="Li Q."/>
            <person name="Ma L."/>
            <person name="Guo Y."/>
            <person name="An N."/>
            <person name="Hu Y."/>
            <person name="Zheng Y."/>
            <person name="Shi Y."/>
            <person name="Li Z."/>
            <person name="Liu Q."/>
            <person name="Chen Y."/>
            <person name="Zhao J."/>
            <person name="Qu N."/>
            <person name="Zhao S."/>
            <person name="Tian F."/>
            <person name="Wang X."/>
            <person name="Wang H."/>
            <person name="Xu L."/>
            <person name="Liu X."/>
            <person name="Vinar T."/>
            <person name="Wang Y."/>
            <person name="Lam T.W."/>
            <person name="Yiu S.M."/>
            <person name="Liu S."/>
            <person name="Zhang H."/>
            <person name="Li D."/>
            <person name="Huang Y."/>
            <person name="Wang X."/>
            <person name="Yang G."/>
            <person name="Jiang Z."/>
            <person name="Wang J."/>
            <person name="Qin N."/>
            <person name="Li L."/>
            <person name="Li J."/>
            <person name="Bolund L."/>
            <person name="Kristiansen K."/>
            <person name="Wong G.K."/>
            <person name="Olson M."/>
            <person name="Zhang X."/>
            <person name="Li S."/>
            <person name="Yang H."/>
            <person name="Wang J."/>
            <person name="Wang J."/>
        </authorList>
    </citation>
    <scope>NUCLEOTIDE SEQUENCE [LARGE SCALE GENOMIC DNA]</scope>
</reference>
<dbReference type="EMBL" id="GL192864">
    <property type="protein sequence ID" value="EFB17094.1"/>
    <property type="molecule type" value="Genomic_DNA"/>
</dbReference>
<dbReference type="InterPro" id="IPR000276">
    <property type="entry name" value="GPCR_Rhodpsn"/>
</dbReference>
<comment type="subcellular location">
    <subcellularLocation>
        <location evidence="2">Cell membrane</location>
        <topology evidence="2">Multi-pass membrane protein</topology>
    </subcellularLocation>
</comment>
<proteinExistence type="predicted"/>
<dbReference type="InterPro" id="IPR017452">
    <property type="entry name" value="GPCR_Rhodpsn_7TM"/>
</dbReference>
<dbReference type="Pfam" id="PF00001">
    <property type="entry name" value="7tm_1"/>
    <property type="match status" value="1"/>
</dbReference>
<keyword evidence="4" id="KW-0716">Sensory transduction</keyword>
<evidence type="ECO:0000256" key="3">
    <source>
        <dbReference type="ARBA" id="ARBA00022475"/>
    </source>
</evidence>
<dbReference type="InterPro" id="IPR000725">
    <property type="entry name" value="Olfact_rcpt"/>
</dbReference>
<evidence type="ECO:0000256" key="4">
    <source>
        <dbReference type="ARBA" id="ARBA00022606"/>
    </source>
</evidence>
<keyword evidence="9 11" id="KW-0472">Membrane</keyword>
<name>D2HI10_AILME</name>
<accession>D2HI10</accession>
<dbReference type="GO" id="GO:0005886">
    <property type="term" value="C:plasma membrane"/>
    <property type="evidence" value="ECO:0007669"/>
    <property type="project" value="UniProtKB-SubCell"/>
</dbReference>
<comment type="function">
    <text evidence="1">Putative odorant or sperm cell receptor.</text>
</comment>
<sequence>FVEIYHPLQYTVIMNWRECIVLVIATWACGFFLALVHLVLFLKLAFCGFQDVNHFCEILKVACCDAWIKEVFIFTGAVFILVGPLSLILVSYMHIIWAILKIRTKEGCRKAFSTFSSHFCVVGFNFGIAVMVYLVPDDSQCEEEQKILTLFYTLLHPLLNPLINSLRNAQ</sequence>
<keyword evidence="5 11" id="KW-0812">Transmembrane</keyword>
<dbReference type="PROSITE" id="PS50262">
    <property type="entry name" value="G_PROTEIN_RECEP_F1_2"/>
    <property type="match status" value="1"/>
</dbReference>
<keyword evidence="8" id="KW-0675">Receptor</keyword>
<evidence type="ECO:0000256" key="2">
    <source>
        <dbReference type="ARBA" id="ARBA00004651"/>
    </source>
</evidence>
<dbReference type="AlphaFoldDB" id="D2HI10"/>
<evidence type="ECO:0000256" key="5">
    <source>
        <dbReference type="ARBA" id="ARBA00022692"/>
    </source>
</evidence>
<feature type="transmembrane region" description="Helical" evidence="11">
    <location>
        <begin position="112"/>
        <end position="135"/>
    </location>
</feature>
<evidence type="ECO:0000256" key="7">
    <source>
        <dbReference type="ARBA" id="ARBA00022989"/>
    </source>
</evidence>
<feature type="transmembrane region" description="Helical" evidence="11">
    <location>
        <begin position="77"/>
        <end position="100"/>
    </location>
</feature>
<feature type="domain" description="G-protein coupled receptors family 1 profile" evidence="12">
    <location>
        <begin position="1"/>
        <end position="164"/>
    </location>
</feature>
<feature type="non-terminal residue" evidence="13">
    <location>
        <position position="170"/>
    </location>
</feature>
<evidence type="ECO:0000256" key="8">
    <source>
        <dbReference type="ARBA" id="ARBA00023040"/>
    </source>
</evidence>
<feature type="non-terminal residue" evidence="13">
    <location>
        <position position="1"/>
    </location>
</feature>
<dbReference type="GO" id="GO:0004984">
    <property type="term" value="F:olfactory receptor activity"/>
    <property type="evidence" value="ECO:0007669"/>
    <property type="project" value="InterPro"/>
</dbReference>
<evidence type="ECO:0000313" key="13">
    <source>
        <dbReference type="EMBL" id="EFB17094.1"/>
    </source>
</evidence>
<organism evidence="13">
    <name type="scientific">Ailuropoda melanoleuca</name>
    <name type="common">Giant panda</name>
    <dbReference type="NCBI Taxonomy" id="9646"/>
    <lineage>
        <taxon>Eukaryota</taxon>
        <taxon>Metazoa</taxon>
        <taxon>Chordata</taxon>
        <taxon>Craniata</taxon>
        <taxon>Vertebrata</taxon>
        <taxon>Euteleostomi</taxon>
        <taxon>Mammalia</taxon>
        <taxon>Eutheria</taxon>
        <taxon>Laurasiatheria</taxon>
        <taxon>Carnivora</taxon>
        <taxon>Caniformia</taxon>
        <taxon>Ursidae</taxon>
        <taxon>Ailuropoda</taxon>
    </lineage>
</organism>
<keyword evidence="6" id="KW-0552">Olfaction</keyword>
<feature type="transmembrane region" description="Helical" evidence="11">
    <location>
        <begin position="20"/>
        <end position="42"/>
    </location>
</feature>
<dbReference type="PRINTS" id="PR00245">
    <property type="entry name" value="OLFACTORYR"/>
</dbReference>
<dbReference type="PANTHER" id="PTHR26453">
    <property type="entry name" value="OLFACTORY RECEPTOR"/>
    <property type="match status" value="1"/>
</dbReference>
<evidence type="ECO:0000256" key="9">
    <source>
        <dbReference type="ARBA" id="ARBA00023136"/>
    </source>
</evidence>
<keyword evidence="10" id="KW-0807">Transducer</keyword>
<protein>
    <recommendedName>
        <fullName evidence="12">G-protein coupled receptors family 1 profile domain-containing protein</fullName>
    </recommendedName>
</protein>